<organism evidence="2 3">
    <name type="scientific">Vicia faba</name>
    <name type="common">Broad bean</name>
    <name type="synonym">Faba vulgaris</name>
    <dbReference type="NCBI Taxonomy" id="3906"/>
    <lineage>
        <taxon>Eukaryota</taxon>
        <taxon>Viridiplantae</taxon>
        <taxon>Streptophyta</taxon>
        <taxon>Embryophyta</taxon>
        <taxon>Tracheophyta</taxon>
        <taxon>Spermatophyta</taxon>
        <taxon>Magnoliopsida</taxon>
        <taxon>eudicotyledons</taxon>
        <taxon>Gunneridae</taxon>
        <taxon>Pentapetalae</taxon>
        <taxon>rosids</taxon>
        <taxon>fabids</taxon>
        <taxon>Fabales</taxon>
        <taxon>Fabaceae</taxon>
        <taxon>Papilionoideae</taxon>
        <taxon>50 kb inversion clade</taxon>
        <taxon>NPAAA clade</taxon>
        <taxon>Hologalegina</taxon>
        <taxon>IRL clade</taxon>
        <taxon>Fabeae</taxon>
        <taxon>Vicia</taxon>
    </lineage>
</organism>
<evidence type="ECO:0000256" key="1">
    <source>
        <dbReference type="SAM" id="Phobius"/>
    </source>
</evidence>
<feature type="transmembrane region" description="Helical" evidence="1">
    <location>
        <begin position="97"/>
        <end position="119"/>
    </location>
</feature>
<name>A0AAV0YQL2_VICFA</name>
<sequence>MDQSWMYDRVNSNRYGLEDGFVSGVEDFVIKAINRLDFLNDGGIRAHHDVAIELEKKLSRPPNLDELFMVTHKKKNGQWIDRRAENTYVRPSLCLNLISYMCLVFSYCINASILLPYCFHTAFS</sequence>
<dbReference type="InterPro" id="IPR004252">
    <property type="entry name" value="Probable_transposase_24"/>
</dbReference>
<proteinExistence type="predicted"/>
<gene>
    <name evidence="2" type="ORF">VFH_I314920</name>
</gene>
<keyword evidence="1" id="KW-0812">Transmembrane</keyword>
<dbReference type="AlphaFoldDB" id="A0AAV0YQL2"/>
<dbReference type="Pfam" id="PF03004">
    <property type="entry name" value="Transposase_24"/>
    <property type="match status" value="1"/>
</dbReference>
<evidence type="ECO:0000313" key="2">
    <source>
        <dbReference type="EMBL" id="CAI8587752.1"/>
    </source>
</evidence>
<keyword evidence="1" id="KW-1133">Transmembrane helix</keyword>
<evidence type="ECO:0000313" key="3">
    <source>
        <dbReference type="Proteomes" id="UP001157006"/>
    </source>
</evidence>
<reference evidence="2 3" key="1">
    <citation type="submission" date="2023-01" db="EMBL/GenBank/DDBJ databases">
        <authorList>
            <person name="Kreplak J."/>
        </authorList>
    </citation>
    <scope>NUCLEOTIDE SEQUENCE [LARGE SCALE GENOMIC DNA]</scope>
</reference>
<dbReference type="EMBL" id="OX451736">
    <property type="protein sequence ID" value="CAI8587752.1"/>
    <property type="molecule type" value="Genomic_DNA"/>
</dbReference>
<dbReference type="Proteomes" id="UP001157006">
    <property type="component" value="Chromosome 1L"/>
</dbReference>
<accession>A0AAV0YQL2</accession>
<keyword evidence="1" id="KW-0472">Membrane</keyword>
<protein>
    <submittedName>
        <fullName evidence="2">Uncharacterized protein</fullName>
    </submittedName>
</protein>
<keyword evidence="3" id="KW-1185">Reference proteome</keyword>